<dbReference type="EMBL" id="UYRT01109508">
    <property type="protein sequence ID" value="VDN45281.1"/>
    <property type="molecule type" value="Genomic_DNA"/>
</dbReference>
<reference evidence="1 2" key="2">
    <citation type="submission" date="2018-11" db="EMBL/GenBank/DDBJ databases">
        <authorList>
            <consortium name="Pathogen Informatics"/>
        </authorList>
    </citation>
    <scope>NUCLEOTIDE SEQUENCE [LARGE SCALE GENOMIC DNA]</scope>
</reference>
<organism evidence="3">
    <name type="scientific">Gongylonema pulchrum</name>
    <dbReference type="NCBI Taxonomy" id="637853"/>
    <lineage>
        <taxon>Eukaryota</taxon>
        <taxon>Metazoa</taxon>
        <taxon>Ecdysozoa</taxon>
        <taxon>Nematoda</taxon>
        <taxon>Chromadorea</taxon>
        <taxon>Rhabditida</taxon>
        <taxon>Spirurina</taxon>
        <taxon>Spiruromorpha</taxon>
        <taxon>Spiruroidea</taxon>
        <taxon>Gongylonematidae</taxon>
        <taxon>Gongylonema</taxon>
    </lineage>
</organism>
<dbReference type="Proteomes" id="UP000271098">
    <property type="component" value="Unassembled WGS sequence"/>
</dbReference>
<sequence length="88" mass="9641">MCQKQKECSFNPDSATFLCGCPFGYSRTSAGVCIPLLAPPFNGDCADLQRRYHLAGSGLYSLQDWSCSKPENCTFPAYCEMKLLGGGW</sequence>
<dbReference type="AlphaFoldDB" id="A0A183EZ50"/>
<name>A0A183EZ50_9BILA</name>
<evidence type="ECO:0000313" key="1">
    <source>
        <dbReference type="EMBL" id="VDN45281.1"/>
    </source>
</evidence>
<proteinExistence type="predicted"/>
<dbReference type="OrthoDB" id="6514358at2759"/>
<evidence type="ECO:0000313" key="2">
    <source>
        <dbReference type="Proteomes" id="UP000271098"/>
    </source>
</evidence>
<keyword evidence="2" id="KW-1185">Reference proteome</keyword>
<evidence type="ECO:0000313" key="3">
    <source>
        <dbReference type="WBParaSite" id="GPUH_0002627101-mRNA-1"/>
    </source>
</evidence>
<reference evidence="3" key="1">
    <citation type="submission" date="2016-06" db="UniProtKB">
        <authorList>
            <consortium name="WormBaseParasite"/>
        </authorList>
    </citation>
    <scope>IDENTIFICATION</scope>
</reference>
<protein>
    <submittedName>
        <fullName evidence="3">EGF-like domain-containing protein</fullName>
    </submittedName>
</protein>
<dbReference type="NCBIfam" id="NF040941">
    <property type="entry name" value="GGGWT_bact"/>
    <property type="match status" value="1"/>
</dbReference>
<accession>A0A183EZ50</accession>
<gene>
    <name evidence="1" type="ORF">GPUH_LOCUS26238</name>
</gene>
<dbReference type="WBParaSite" id="GPUH_0002627101-mRNA-1">
    <property type="protein sequence ID" value="GPUH_0002627101-mRNA-1"/>
    <property type="gene ID" value="GPUH_0002627101"/>
</dbReference>